<dbReference type="OrthoDB" id="342730at2759"/>
<dbReference type="SMART" id="SM00184">
    <property type="entry name" value="RING"/>
    <property type="match status" value="1"/>
</dbReference>
<feature type="transmembrane region" description="Helical" evidence="6">
    <location>
        <begin position="250"/>
        <end position="276"/>
    </location>
</feature>
<dbReference type="GO" id="GO:0016567">
    <property type="term" value="P:protein ubiquitination"/>
    <property type="evidence" value="ECO:0007669"/>
    <property type="project" value="TreeGrafter"/>
</dbReference>
<keyword evidence="2 4" id="KW-0863">Zinc-finger</keyword>
<protein>
    <submittedName>
        <fullName evidence="8">RING finger protein 225-like</fullName>
    </submittedName>
</protein>
<dbReference type="InterPro" id="IPR017907">
    <property type="entry name" value="Znf_RING_CS"/>
</dbReference>
<dbReference type="InParanoid" id="A0A672G3W0"/>
<reference evidence="8" key="3">
    <citation type="submission" date="2025-09" db="UniProtKB">
        <authorList>
            <consortium name="Ensembl"/>
        </authorList>
    </citation>
    <scope>IDENTIFICATION</scope>
</reference>
<dbReference type="Proteomes" id="UP000472267">
    <property type="component" value="Chromosome 11"/>
</dbReference>
<feature type="domain" description="RING-type" evidence="7">
    <location>
        <begin position="88"/>
        <end position="135"/>
    </location>
</feature>
<gene>
    <name evidence="8" type="primary">rnf183</name>
</gene>
<evidence type="ECO:0000256" key="1">
    <source>
        <dbReference type="ARBA" id="ARBA00022723"/>
    </source>
</evidence>
<proteinExistence type="predicted"/>
<dbReference type="Ensembl" id="ENSSFAT00005014181.1">
    <property type="protein sequence ID" value="ENSSFAP00005013606.1"/>
    <property type="gene ID" value="ENSSFAG00005007399.1"/>
</dbReference>
<sequence>MSGEGSGRRPLSSVPQNVKPKMNEKGAGLRAAPRSRSISPEQRGRRRERQRAERRRRGRSEEARGRHGKRAASERRPAAGEGAEPEECAVCFCSYDNVFKAPKLLACGHTFCLECLARINVTSPDLTAVSCPVCREPTRLPHGRDLPRLGTNHDIIGRLPPGMRRALSVRFKRSKGKLLLKDPPPPGGAAAAELPVKNPPGAGGVVAGLAGDSGTGAPEDGGPPPTVVDVGRPPGRVRGRLRRLLRSDRCYYAVVGSIITITVTLMLVGILAFIIIPRVPGPPRPPPQNNQTGPT</sequence>
<evidence type="ECO:0000313" key="8">
    <source>
        <dbReference type="Ensembl" id="ENSSFAP00005013606.1"/>
    </source>
</evidence>
<dbReference type="CDD" id="cd16556">
    <property type="entry name" value="RING-HC_RNF183-like"/>
    <property type="match status" value="1"/>
</dbReference>
<feature type="region of interest" description="Disordered" evidence="5">
    <location>
        <begin position="1"/>
        <end position="80"/>
    </location>
</feature>
<evidence type="ECO:0000256" key="6">
    <source>
        <dbReference type="SAM" id="Phobius"/>
    </source>
</evidence>
<accession>A0A672G3W0</accession>
<dbReference type="InterPro" id="IPR001841">
    <property type="entry name" value="Znf_RING"/>
</dbReference>
<keyword evidence="6" id="KW-0812">Transmembrane</keyword>
<feature type="compositionally biased region" description="Basic and acidic residues" evidence="5">
    <location>
        <begin position="59"/>
        <end position="78"/>
    </location>
</feature>
<evidence type="ECO:0000256" key="2">
    <source>
        <dbReference type="ARBA" id="ARBA00022771"/>
    </source>
</evidence>
<dbReference type="GO" id="GO:0061630">
    <property type="term" value="F:ubiquitin protein ligase activity"/>
    <property type="evidence" value="ECO:0007669"/>
    <property type="project" value="TreeGrafter"/>
</dbReference>
<dbReference type="GO" id="GO:0008270">
    <property type="term" value="F:zinc ion binding"/>
    <property type="evidence" value="ECO:0007669"/>
    <property type="project" value="UniProtKB-KW"/>
</dbReference>
<keyword evidence="6" id="KW-0472">Membrane</keyword>
<keyword evidence="6" id="KW-1133">Transmembrane helix</keyword>
<reference evidence="8" key="2">
    <citation type="submission" date="2025-08" db="UniProtKB">
        <authorList>
            <consortium name="Ensembl"/>
        </authorList>
    </citation>
    <scope>IDENTIFICATION</scope>
</reference>
<dbReference type="PANTHER" id="PTHR22791">
    <property type="entry name" value="RING-TYPE DOMAIN-CONTAINING PROTEIN"/>
    <property type="match status" value="1"/>
</dbReference>
<dbReference type="InterPro" id="IPR013083">
    <property type="entry name" value="Znf_RING/FYVE/PHD"/>
</dbReference>
<dbReference type="AlphaFoldDB" id="A0A672G3W0"/>
<dbReference type="PROSITE" id="PS00518">
    <property type="entry name" value="ZF_RING_1"/>
    <property type="match status" value="1"/>
</dbReference>
<dbReference type="Gene3D" id="3.30.40.10">
    <property type="entry name" value="Zinc/RING finger domain, C3HC4 (zinc finger)"/>
    <property type="match status" value="1"/>
</dbReference>
<dbReference type="OMA" id="SDRCYYA"/>
<dbReference type="PANTHER" id="PTHR22791:SF9">
    <property type="entry name" value="RING FINGER PROTEIN 183"/>
    <property type="match status" value="1"/>
</dbReference>
<name>A0A672G3W0_SALFA</name>
<evidence type="ECO:0000259" key="7">
    <source>
        <dbReference type="PROSITE" id="PS50089"/>
    </source>
</evidence>
<feature type="compositionally biased region" description="Basic residues" evidence="5">
    <location>
        <begin position="44"/>
        <end position="58"/>
    </location>
</feature>
<dbReference type="SUPFAM" id="SSF57850">
    <property type="entry name" value="RING/U-box"/>
    <property type="match status" value="1"/>
</dbReference>
<feature type="region of interest" description="Disordered" evidence="5">
    <location>
        <begin position="209"/>
        <end position="234"/>
    </location>
</feature>
<keyword evidence="1" id="KW-0479">Metal-binding</keyword>
<evidence type="ECO:0000256" key="3">
    <source>
        <dbReference type="ARBA" id="ARBA00022833"/>
    </source>
</evidence>
<dbReference type="InterPro" id="IPR051435">
    <property type="entry name" value="RING_finger_E3_ubiq-ligases"/>
</dbReference>
<organism evidence="8 9">
    <name type="scientific">Salarias fasciatus</name>
    <name type="common">Jewelled blenny</name>
    <name type="synonym">Blennius fasciatus</name>
    <dbReference type="NCBI Taxonomy" id="181472"/>
    <lineage>
        <taxon>Eukaryota</taxon>
        <taxon>Metazoa</taxon>
        <taxon>Chordata</taxon>
        <taxon>Craniata</taxon>
        <taxon>Vertebrata</taxon>
        <taxon>Euteleostomi</taxon>
        <taxon>Actinopterygii</taxon>
        <taxon>Neopterygii</taxon>
        <taxon>Teleostei</taxon>
        <taxon>Neoteleostei</taxon>
        <taxon>Acanthomorphata</taxon>
        <taxon>Ovalentaria</taxon>
        <taxon>Blenniimorphae</taxon>
        <taxon>Blenniiformes</taxon>
        <taxon>Blennioidei</taxon>
        <taxon>Blenniidae</taxon>
        <taxon>Salariinae</taxon>
        <taxon>Salarias</taxon>
    </lineage>
</organism>
<reference evidence="8" key="1">
    <citation type="submission" date="2019-06" db="EMBL/GenBank/DDBJ databases">
        <authorList>
            <consortium name="Wellcome Sanger Institute Data Sharing"/>
        </authorList>
    </citation>
    <scope>NUCLEOTIDE SEQUENCE [LARGE SCALE GENOMIC DNA]</scope>
</reference>
<keyword evidence="9" id="KW-1185">Reference proteome</keyword>
<keyword evidence="3" id="KW-0862">Zinc</keyword>
<dbReference type="PROSITE" id="PS50089">
    <property type="entry name" value="ZF_RING_2"/>
    <property type="match status" value="1"/>
</dbReference>
<evidence type="ECO:0000313" key="9">
    <source>
        <dbReference type="Proteomes" id="UP000472267"/>
    </source>
</evidence>
<dbReference type="Pfam" id="PF13639">
    <property type="entry name" value="zf-RING_2"/>
    <property type="match status" value="1"/>
</dbReference>
<evidence type="ECO:0000256" key="4">
    <source>
        <dbReference type="PROSITE-ProRule" id="PRU00175"/>
    </source>
</evidence>
<evidence type="ECO:0000256" key="5">
    <source>
        <dbReference type="SAM" id="MobiDB-lite"/>
    </source>
</evidence>